<dbReference type="Gene3D" id="3.40.50.300">
    <property type="entry name" value="P-loop containing nucleotide triphosphate hydrolases"/>
    <property type="match status" value="1"/>
</dbReference>
<feature type="domain" description="CobW C-terminal" evidence="2">
    <location>
        <begin position="282"/>
        <end position="367"/>
    </location>
</feature>
<dbReference type="Pfam" id="PF02492">
    <property type="entry name" value="cobW"/>
    <property type="match status" value="1"/>
</dbReference>
<dbReference type="InterPro" id="IPR011629">
    <property type="entry name" value="CobW-like_C"/>
</dbReference>
<dbReference type="SMART" id="SM00833">
    <property type="entry name" value="CobW_C"/>
    <property type="match status" value="1"/>
</dbReference>
<dbReference type="EMBL" id="JAKIKU010000002">
    <property type="protein sequence ID" value="MCL1044865.1"/>
    <property type="molecule type" value="Genomic_DNA"/>
</dbReference>
<sequence length="370" mass="40751">MILKPINTNIITGFLGAGKTSLILSLLKLKPENETWAVLVNEFGEIGIDAGLIGGKNASKQIVIKEVAGGCLCCAAGIPTQVAINQLIQKAKPDRLFIEPTGLGHPAEILKVLTNEFNQQVLNVNQTVCVVDARKIQDERYSENDNFNQQIQIADLVYASKVDLYQQQELVNLEHFLSQFNHTKSVIHSTNDNAVARVFESLNQPRALLQKVQQSASFARSIKPALTSQTSSIFSTGFGLGASQSLSQGFAPETGKENEAQAVEFNQQGYWMRENQGEGAYSVGWIFEPRLCFDFDKLIDWINQLIAEDIVRLKAVMITEEGIAGFNMVDGKLSVMELDEAMDSRIEIIALEPLAGTKLSEPLLACLFDE</sequence>
<comment type="caution">
    <text evidence="3">The sequence shown here is derived from an EMBL/GenBank/DDBJ whole genome shotgun (WGS) entry which is preliminary data.</text>
</comment>
<protein>
    <submittedName>
        <fullName evidence="3">GTP-binding protein</fullName>
    </submittedName>
</protein>
<dbReference type="InterPro" id="IPR003495">
    <property type="entry name" value="CobW/HypB/UreG_nucleotide-bd"/>
</dbReference>
<accession>A0ABT0KM00</accession>
<dbReference type="PANTHER" id="PTHR13748">
    <property type="entry name" value="COBW-RELATED"/>
    <property type="match status" value="1"/>
</dbReference>
<dbReference type="Pfam" id="PF07683">
    <property type="entry name" value="CobW_C"/>
    <property type="match status" value="1"/>
</dbReference>
<evidence type="ECO:0000313" key="4">
    <source>
        <dbReference type="Proteomes" id="UP001202134"/>
    </source>
</evidence>
<evidence type="ECO:0000313" key="3">
    <source>
        <dbReference type="EMBL" id="MCL1044865.1"/>
    </source>
</evidence>
<dbReference type="CDD" id="cd03112">
    <property type="entry name" value="CobW-like"/>
    <property type="match status" value="1"/>
</dbReference>
<evidence type="ECO:0000259" key="2">
    <source>
        <dbReference type="SMART" id="SM00833"/>
    </source>
</evidence>
<dbReference type="InterPro" id="IPR027417">
    <property type="entry name" value="P-loop_NTPase"/>
</dbReference>
<comment type="function">
    <text evidence="1">Zinc chaperone that directly transfers zinc cofactor to target proteins, thereby activating them. Zinc is transferred from the CXCC motif in the GTPase domain to the zinc binding site in target proteins in a process requiring GTP hydrolysis.</text>
</comment>
<dbReference type="RefSeq" id="WP_248955077.1">
    <property type="nucleotide sequence ID" value="NZ_JAKIKU010000002.1"/>
</dbReference>
<dbReference type="PANTHER" id="PTHR13748:SF46">
    <property type="entry name" value="ZINC CHAPERONE YEIR"/>
    <property type="match status" value="1"/>
</dbReference>
<proteinExistence type="predicted"/>
<reference evidence="3 4" key="1">
    <citation type="submission" date="2022-01" db="EMBL/GenBank/DDBJ databases">
        <title>Whole genome-based taxonomy of the Shewanellaceae.</title>
        <authorList>
            <person name="Martin-Rodriguez A.J."/>
        </authorList>
    </citation>
    <scope>NUCLEOTIDE SEQUENCE [LARGE SCALE GENOMIC DNA]</scope>
    <source>
        <strain evidence="3 4">DSM 24955</strain>
    </source>
</reference>
<organism evidence="3 4">
    <name type="scientific">Shewanella electrodiphila</name>
    <dbReference type="NCBI Taxonomy" id="934143"/>
    <lineage>
        <taxon>Bacteria</taxon>
        <taxon>Pseudomonadati</taxon>
        <taxon>Pseudomonadota</taxon>
        <taxon>Gammaproteobacteria</taxon>
        <taxon>Alteromonadales</taxon>
        <taxon>Shewanellaceae</taxon>
        <taxon>Shewanella</taxon>
    </lineage>
</organism>
<dbReference type="Proteomes" id="UP001202134">
    <property type="component" value="Unassembled WGS sequence"/>
</dbReference>
<name>A0ABT0KM00_9GAMM</name>
<dbReference type="InterPro" id="IPR051316">
    <property type="entry name" value="Zinc-reg_GTPase_activator"/>
</dbReference>
<keyword evidence="4" id="KW-1185">Reference proteome</keyword>
<evidence type="ECO:0000256" key="1">
    <source>
        <dbReference type="ARBA" id="ARBA00045658"/>
    </source>
</evidence>
<dbReference type="SUPFAM" id="SSF52540">
    <property type="entry name" value="P-loop containing nucleoside triphosphate hydrolases"/>
    <property type="match status" value="1"/>
</dbReference>
<gene>
    <name evidence="3" type="ORF">L2737_05925</name>
</gene>